<dbReference type="Pfam" id="PF03030">
    <property type="entry name" value="H_PPase"/>
    <property type="match status" value="1"/>
</dbReference>
<feature type="transmembrane region" description="Helical" evidence="10">
    <location>
        <begin position="424"/>
        <end position="452"/>
    </location>
</feature>
<dbReference type="PANTHER" id="PTHR31998">
    <property type="entry name" value="K(+)-INSENSITIVE PYROPHOSPHATE-ENERGIZED PROTON PUMP"/>
    <property type="match status" value="1"/>
</dbReference>
<dbReference type="EC" id="7.1.3.1" evidence="2"/>
<keyword evidence="9 10" id="KW-0472">Membrane</keyword>
<evidence type="ECO:0000256" key="3">
    <source>
        <dbReference type="ARBA" id="ARBA00022448"/>
    </source>
</evidence>
<dbReference type="InterPro" id="IPR004131">
    <property type="entry name" value="PPase-energised_H-pump"/>
</dbReference>
<keyword evidence="6" id="KW-1278">Translocase</keyword>
<evidence type="ECO:0000256" key="5">
    <source>
        <dbReference type="ARBA" id="ARBA00022842"/>
    </source>
</evidence>
<gene>
    <name evidence="11" type="ORF">AB1Y20_021590</name>
</gene>
<evidence type="ECO:0000256" key="7">
    <source>
        <dbReference type="ARBA" id="ARBA00022989"/>
    </source>
</evidence>
<evidence type="ECO:0000256" key="6">
    <source>
        <dbReference type="ARBA" id="ARBA00022967"/>
    </source>
</evidence>
<feature type="transmembrane region" description="Helical" evidence="10">
    <location>
        <begin position="637"/>
        <end position="655"/>
    </location>
</feature>
<dbReference type="EMBL" id="JBGBPQ010000007">
    <property type="protein sequence ID" value="KAL1521942.1"/>
    <property type="molecule type" value="Genomic_DNA"/>
</dbReference>
<sequence>MAALILGLSGGGFAVALWMGKWVLARSEGPRAMREVATAIREGAEGFLATQYSTIAQYAVATALLLFAVYLTRPPAHDSLSTFSVAAVTALTFLTGAFLSGIAGYIGMWVSVRANVRTAAAATRSYQEAIDTGLRGGAVCGLLVVGLCVLGITSLFCLTRQYFFDLPVSLVPSLLVGFSFGASLVALFAQLGGGIYTKAADVGADLVGKVEQDIPEDDPRNPAVIADLVGDNVGDCAGRGADLFESISAEIIGAMLLGGSLASDLHLSDQQTLNFMMFPLLIHSIDMLVSSVGVLSVRVKRSGNVILSSKRAHVDLEGQRDSDNLLDQYGGSGENSASALEDPLAVLKRGYAVALSLSCAGLLVACSQLLHSPSHPDAWWLFACCGFVGVANALLFLQIAQYYTDYLYEPVRRIASASTSGHGTNIIIGVAVGLESTGMAVLCTGSSILIAYHIGNVAMPGGGLFGTSVATMGMLSSAVYVLAMDTFGPIADNAGGIVEMSDQPEMVRDITDRLDAVGNVTKAATKGYSIGSAGLACFLLFSAFMDVVHEQSDLPFSTVDFAVPEVFVGGLFGGMLVFVFSGLAIQAVGKCAQDVVEEVRQQFAERPGIMDGSQKPDYNRCVAIVTKASLSEMRKPGALALLLPIGTGFVFRGVGALQGKPLLGPQVLAGFLMVATICGILLSLFLNNAGGAWDNAKKYIETGKHGGKGSEAHKAAVTGDTVGDPFKDTAGPSLHVLIKLLSTVSLVLGPVFIASR</sequence>
<evidence type="ECO:0000256" key="1">
    <source>
        <dbReference type="ARBA" id="ARBA00004127"/>
    </source>
</evidence>
<protein>
    <recommendedName>
        <fullName evidence="2">H(+)-exporting diphosphatase</fullName>
        <ecNumber evidence="2">7.1.3.1</ecNumber>
    </recommendedName>
</protein>
<keyword evidence="3" id="KW-0813">Transport</keyword>
<evidence type="ECO:0000256" key="9">
    <source>
        <dbReference type="ARBA" id="ARBA00023136"/>
    </source>
</evidence>
<dbReference type="GO" id="GO:0016020">
    <property type="term" value="C:membrane"/>
    <property type="evidence" value="ECO:0007669"/>
    <property type="project" value="InterPro"/>
</dbReference>
<reference evidence="11 12" key="1">
    <citation type="journal article" date="2024" name="Science">
        <title>Giant polyketide synthase enzymes in the biosynthesis of giant marine polyether toxins.</title>
        <authorList>
            <person name="Fallon T.R."/>
            <person name="Shende V.V."/>
            <person name="Wierzbicki I.H."/>
            <person name="Pendleton A.L."/>
            <person name="Watervoot N.F."/>
            <person name="Auber R.P."/>
            <person name="Gonzalez D.J."/>
            <person name="Wisecaver J.H."/>
            <person name="Moore B.S."/>
        </authorList>
    </citation>
    <scope>NUCLEOTIDE SEQUENCE [LARGE SCALE GENOMIC DNA]</scope>
    <source>
        <strain evidence="11 12">12B1</strain>
    </source>
</reference>
<dbReference type="HAMAP" id="MF_01129">
    <property type="entry name" value="PPase_energized_pump"/>
    <property type="match status" value="1"/>
</dbReference>
<comment type="caution">
    <text evidence="11">The sequence shown here is derived from an EMBL/GenBank/DDBJ whole genome shotgun (WGS) entry which is preliminary data.</text>
</comment>
<evidence type="ECO:0000256" key="10">
    <source>
        <dbReference type="SAM" id="Phobius"/>
    </source>
</evidence>
<proteinExistence type="inferred from homology"/>
<dbReference type="GO" id="GO:0012505">
    <property type="term" value="C:endomembrane system"/>
    <property type="evidence" value="ECO:0007669"/>
    <property type="project" value="UniProtKB-SubCell"/>
</dbReference>
<accession>A0AB34JM15</accession>
<evidence type="ECO:0000256" key="2">
    <source>
        <dbReference type="ARBA" id="ARBA00013242"/>
    </source>
</evidence>
<feature type="transmembrane region" description="Helical" evidence="10">
    <location>
        <begin position="567"/>
        <end position="585"/>
    </location>
</feature>
<dbReference type="GO" id="GO:0004427">
    <property type="term" value="F:inorganic diphosphate phosphatase activity"/>
    <property type="evidence" value="ECO:0007669"/>
    <property type="project" value="InterPro"/>
</dbReference>
<keyword evidence="5" id="KW-0460">Magnesium</keyword>
<feature type="transmembrane region" description="Helical" evidence="10">
    <location>
        <begin position="136"/>
        <end position="158"/>
    </location>
</feature>
<dbReference type="GO" id="GO:0009678">
    <property type="term" value="F:diphosphate hydrolysis-driven proton transmembrane transporter activity"/>
    <property type="evidence" value="ECO:0007669"/>
    <property type="project" value="UniProtKB-EC"/>
</dbReference>
<feature type="transmembrane region" description="Helical" evidence="10">
    <location>
        <begin position="667"/>
        <end position="687"/>
    </location>
</feature>
<comment type="subcellular location">
    <subcellularLocation>
        <location evidence="1">Endomembrane system</location>
        <topology evidence="1">Multi-pass membrane protein</topology>
    </subcellularLocation>
</comment>
<keyword evidence="7 10" id="KW-1133">Transmembrane helix</keyword>
<dbReference type="PIRSF" id="PIRSF001265">
    <property type="entry name" value="H+-PPase"/>
    <property type="match status" value="1"/>
</dbReference>
<feature type="transmembrane region" description="Helical" evidence="10">
    <location>
        <begin position="528"/>
        <end position="547"/>
    </location>
</feature>
<feature type="transmembrane region" description="Helical" evidence="10">
    <location>
        <begin position="49"/>
        <end position="71"/>
    </location>
</feature>
<dbReference type="AlphaFoldDB" id="A0AB34JM15"/>
<organism evidence="11 12">
    <name type="scientific">Prymnesium parvum</name>
    <name type="common">Toxic golden alga</name>
    <dbReference type="NCBI Taxonomy" id="97485"/>
    <lineage>
        <taxon>Eukaryota</taxon>
        <taxon>Haptista</taxon>
        <taxon>Haptophyta</taxon>
        <taxon>Prymnesiophyceae</taxon>
        <taxon>Prymnesiales</taxon>
        <taxon>Prymnesiaceae</taxon>
        <taxon>Prymnesium</taxon>
    </lineage>
</organism>
<keyword evidence="12" id="KW-1185">Reference proteome</keyword>
<dbReference type="Proteomes" id="UP001515480">
    <property type="component" value="Unassembled WGS sequence"/>
</dbReference>
<evidence type="ECO:0000256" key="4">
    <source>
        <dbReference type="ARBA" id="ARBA00022692"/>
    </source>
</evidence>
<feature type="transmembrane region" description="Helical" evidence="10">
    <location>
        <begin position="351"/>
        <end position="372"/>
    </location>
</feature>
<name>A0AB34JM15_PRYPA</name>
<evidence type="ECO:0000313" key="11">
    <source>
        <dbReference type="EMBL" id="KAL1521942.1"/>
    </source>
</evidence>
<feature type="transmembrane region" description="Helical" evidence="10">
    <location>
        <begin position="170"/>
        <end position="189"/>
    </location>
</feature>
<keyword evidence="4 10" id="KW-0812">Transmembrane</keyword>
<evidence type="ECO:0000256" key="8">
    <source>
        <dbReference type="ARBA" id="ARBA00023065"/>
    </source>
</evidence>
<feature type="transmembrane region" description="Helical" evidence="10">
    <location>
        <begin position="378"/>
        <end position="403"/>
    </location>
</feature>
<evidence type="ECO:0000313" key="12">
    <source>
        <dbReference type="Proteomes" id="UP001515480"/>
    </source>
</evidence>
<feature type="transmembrane region" description="Helical" evidence="10">
    <location>
        <begin position="83"/>
        <end position="106"/>
    </location>
</feature>
<feature type="transmembrane region" description="Helical" evidence="10">
    <location>
        <begin position="464"/>
        <end position="483"/>
    </location>
</feature>
<keyword evidence="8" id="KW-0406">Ion transport</keyword>